<evidence type="ECO:0000313" key="9">
    <source>
        <dbReference type="Proteomes" id="UP000031637"/>
    </source>
</evidence>
<feature type="domain" description="HTH tetR-type" evidence="7">
    <location>
        <begin position="29"/>
        <end position="89"/>
    </location>
</feature>
<keyword evidence="2" id="KW-0805">Transcription regulation</keyword>
<dbReference type="EMBL" id="AP012547">
    <property type="protein sequence ID" value="BAO29871.1"/>
    <property type="molecule type" value="Genomic_DNA"/>
</dbReference>
<evidence type="ECO:0000259" key="7">
    <source>
        <dbReference type="PROSITE" id="PS50977"/>
    </source>
</evidence>
<accession>W0SFS6</accession>
<evidence type="ECO:0000256" key="5">
    <source>
        <dbReference type="PROSITE-ProRule" id="PRU00335"/>
    </source>
</evidence>
<reference evidence="8 9" key="1">
    <citation type="journal article" date="2014" name="Syst. Appl. Microbiol.">
        <title>Complete genomes of freshwater sulfur oxidizers Sulfuricella denitrificans skB26 and Sulfuritalea hydrogenivorans sk43H: genetic insights into the sulfur oxidation pathway of betaproteobacteria.</title>
        <authorList>
            <person name="Watanabe T."/>
            <person name="Kojima H."/>
            <person name="Fukui M."/>
        </authorList>
    </citation>
    <scope>NUCLEOTIDE SEQUENCE [LARGE SCALE GENOMIC DNA]</scope>
    <source>
        <strain evidence="8">DSM22779</strain>
    </source>
</reference>
<evidence type="ECO:0000256" key="1">
    <source>
        <dbReference type="ARBA" id="ARBA00022491"/>
    </source>
</evidence>
<dbReference type="STRING" id="1223802.SUTH_02080"/>
<dbReference type="Proteomes" id="UP000031637">
    <property type="component" value="Chromosome"/>
</dbReference>
<name>W0SFS6_9PROT</name>
<keyword evidence="4" id="KW-0804">Transcription</keyword>
<evidence type="ECO:0000256" key="6">
    <source>
        <dbReference type="SAM" id="MobiDB-lite"/>
    </source>
</evidence>
<protein>
    <submittedName>
        <fullName evidence="8">TetR family transcriptional regulator</fullName>
    </submittedName>
</protein>
<dbReference type="OrthoDB" id="5816932at2"/>
<keyword evidence="1" id="KW-0678">Repressor</keyword>
<dbReference type="InterPro" id="IPR036271">
    <property type="entry name" value="Tet_transcr_reg_TetR-rel_C_sf"/>
</dbReference>
<keyword evidence="3 5" id="KW-0238">DNA-binding</keyword>
<proteinExistence type="predicted"/>
<dbReference type="GO" id="GO:0000976">
    <property type="term" value="F:transcription cis-regulatory region binding"/>
    <property type="evidence" value="ECO:0007669"/>
    <property type="project" value="TreeGrafter"/>
</dbReference>
<keyword evidence="9" id="KW-1185">Reference proteome</keyword>
<dbReference type="PROSITE" id="PS50977">
    <property type="entry name" value="HTH_TETR_2"/>
    <property type="match status" value="1"/>
</dbReference>
<evidence type="ECO:0000256" key="2">
    <source>
        <dbReference type="ARBA" id="ARBA00023015"/>
    </source>
</evidence>
<feature type="DNA-binding region" description="H-T-H motif" evidence="5">
    <location>
        <begin position="52"/>
        <end position="71"/>
    </location>
</feature>
<dbReference type="Pfam" id="PF00440">
    <property type="entry name" value="TetR_N"/>
    <property type="match status" value="1"/>
</dbReference>
<dbReference type="InterPro" id="IPR023772">
    <property type="entry name" value="DNA-bd_HTH_TetR-type_CS"/>
</dbReference>
<dbReference type="PRINTS" id="PR00455">
    <property type="entry name" value="HTHTETR"/>
</dbReference>
<dbReference type="InterPro" id="IPR041490">
    <property type="entry name" value="KstR2_TetR_C"/>
</dbReference>
<evidence type="ECO:0000256" key="4">
    <source>
        <dbReference type="ARBA" id="ARBA00023163"/>
    </source>
</evidence>
<dbReference type="RefSeq" id="WP_052473527.1">
    <property type="nucleotide sequence ID" value="NZ_AP012547.1"/>
</dbReference>
<evidence type="ECO:0000313" key="8">
    <source>
        <dbReference type="EMBL" id="BAO29871.1"/>
    </source>
</evidence>
<dbReference type="SUPFAM" id="SSF48498">
    <property type="entry name" value="Tetracyclin repressor-like, C-terminal domain"/>
    <property type="match status" value="1"/>
</dbReference>
<dbReference type="PROSITE" id="PS01081">
    <property type="entry name" value="HTH_TETR_1"/>
    <property type="match status" value="1"/>
</dbReference>
<dbReference type="GO" id="GO:0003700">
    <property type="term" value="F:DNA-binding transcription factor activity"/>
    <property type="evidence" value="ECO:0007669"/>
    <property type="project" value="TreeGrafter"/>
</dbReference>
<dbReference type="SUPFAM" id="SSF46689">
    <property type="entry name" value="Homeodomain-like"/>
    <property type="match status" value="1"/>
</dbReference>
<feature type="region of interest" description="Disordered" evidence="6">
    <location>
        <begin position="1"/>
        <end position="27"/>
    </location>
</feature>
<dbReference type="AlphaFoldDB" id="W0SFS6"/>
<evidence type="ECO:0000256" key="3">
    <source>
        <dbReference type="ARBA" id="ARBA00023125"/>
    </source>
</evidence>
<sequence length="238" mass="26320">MAKARPKNSIQDEPSSPWRKAGERTREREIKREAVLRTAAQLFNEKGFHAVSLDEVAERLNVTKPTLYYYVKNKDEILAECVRSGLELMQEAIARSDEAGGTAIDKLIAAMRKYAEIVTMDFGKCLIRVGEDPLPPESRRAVRRLKAEIDREFRHLIELGIAEGSLRAVDPKLAAFTLAGALSWIGRWYRADGELGPDQIAEQCIGVLMGGLALPPKATVARAPRATAAKRVAKKAAK</sequence>
<dbReference type="InterPro" id="IPR050109">
    <property type="entry name" value="HTH-type_TetR-like_transc_reg"/>
</dbReference>
<dbReference type="InterPro" id="IPR009057">
    <property type="entry name" value="Homeodomain-like_sf"/>
</dbReference>
<dbReference type="HOGENOM" id="CLU_069356_12_4_4"/>
<dbReference type="InterPro" id="IPR001647">
    <property type="entry name" value="HTH_TetR"/>
</dbReference>
<gene>
    <name evidence="8" type="ORF">SUTH_02080</name>
</gene>
<dbReference type="Gene3D" id="1.10.357.10">
    <property type="entry name" value="Tetracycline Repressor, domain 2"/>
    <property type="match status" value="1"/>
</dbReference>
<dbReference type="Pfam" id="PF17932">
    <property type="entry name" value="TetR_C_24"/>
    <property type="match status" value="1"/>
</dbReference>
<dbReference type="PANTHER" id="PTHR30055">
    <property type="entry name" value="HTH-TYPE TRANSCRIPTIONAL REGULATOR RUTR"/>
    <property type="match status" value="1"/>
</dbReference>
<dbReference type="Gene3D" id="1.10.10.60">
    <property type="entry name" value="Homeodomain-like"/>
    <property type="match status" value="1"/>
</dbReference>
<organism evidence="8 9">
    <name type="scientific">Sulfuritalea hydrogenivorans sk43H</name>
    <dbReference type="NCBI Taxonomy" id="1223802"/>
    <lineage>
        <taxon>Bacteria</taxon>
        <taxon>Pseudomonadati</taxon>
        <taxon>Pseudomonadota</taxon>
        <taxon>Betaproteobacteria</taxon>
        <taxon>Nitrosomonadales</taxon>
        <taxon>Sterolibacteriaceae</taxon>
        <taxon>Sulfuritalea</taxon>
    </lineage>
</organism>
<dbReference type="PANTHER" id="PTHR30055:SF175">
    <property type="entry name" value="HTH-TYPE TRANSCRIPTIONAL REPRESSOR KSTR2"/>
    <property type="match status" value="1"/>
</dbReference>
<dbReference type="KEGG" id="shd:SUTH_02080"/>